<dbReference type="Gene3D" id="3.90.320.10">
    <property type="match status" value="1"/>
</dbReference>
<evidence type="ECO:0000313" key="7">
    <source>
        <dbReference type="Proteomes" id="UP001501461"/>
    </source>
</evidence>
<feature type="compositionally biased region" description="Polar residues" evidence="4">
    <location>
        <begin position="49"/>
        <end position="59"/>
    </location>
</feature>
<evidence type="ECO:0000259" key="5">
    <source>
        <dbReference type="Pfam" id="PF12705"/>
    </source>
</evidence>
<feature type="domain" description="PD-(D/E)XK endonuclease-like" evidence="5">
    <location>
        <begin position="103"/>
        <end position="338"/>
    </location>
</feature>
<reference evidence="6 7" key="1">
    <citation type="journal article" date="2019" name="Int. J. Syst. Evol. Microbiol.">
        <title>The Global Catalogue of Microorganisms (GCM) 10K type strain sequencing project: providing services to taxonomists for standard genome sequencing and annotation.</title>
        <authorList>
            <consortium name="The Broad Institute Genomics Platform"/>
            <consortium name="The Broad Institute Genome Sequencing Center for Infectious Disease"/>
            <person name="Wu L."/>
            <person name="Ma J."/>
        </authorList>
    </citation>
    <scope>NUCLEOTIDE SEQUENCE [LARGE SCALE GENOMIC DNA]</scope>
    <source>
        <strain evidence="6 7">JCM 13595</strain>
    </source>
</reference>
<feature type="region of interest" description="Disordered" evidence="4">
    <location>
        <begin position="365"/>
        <end position="405"/>
    </location>
</feature>
<keyword evidence="2" id="KW-0378">Hydrolase</keyword>
<name>A0ABN2U811_9MICC</name>
<feature type="compositionally biased region" description="Acidic residues" evidence="4">
    <location>
        <begin position="365"/>
        <end position="376"/>
    </location>
</feature>
<proteinExistence type="predicted"/>
<dbReference type="RefSeq" id="WP_343956451.1">
    <property type="nucleotide sequence ID" value="NZ_BAAAMN010000014.1"/>
</dbReference>
<keyword evidence="1" id="KW-0227">DNA damage</keyword>
<keyword evidence="2" id="KW-0547">Nucleotide-binding</keyword>
<keyword evidence="3" id="KW-0234">DNA repair</keyword>
<evidence type="ECO:0000256" key="3">
    <source>
        <dbReference type="ARBA" id="ARBA00023204"/>
    </source>
</evidence>
<keyword evidence="2" id="KW-0067">ATP-binding</keyword>
<keyword evidence="2" id="KW-0347">Helicase</keyword>
<evidence type="ECO:0000256" key="4">
    <source>
        <dbReference type="SAM" id="MobiDB-lite"/>
    </source>
</evidence>
<organism evidence="6 7">
    <name type="scientific">Yaniella flava</name>
    <dbReference type="NCBI Taxonomy" id="287930"/>
    <lineage>
        <taxon>Bacteria</taxon>
        <taxon>Bacillati</taxon>
        <taxon>Actinomycetota</taxon>
        <taxon>Actinomycetes</taxon>
        <taxon>Micrococcales</taxon>
        <taxon>Micrococcaceae</taxon>
        <taxon>Yaniella</taxon>
    </lineage>
</organism>
<dbReference type="Proteomes" id="UP001501461">
    <property type="component" value="Unassembled WGS sequence"/>
</dbReference>
<comment type="caution">
    <text evidence="6">The sequence shown here is derived from an EMBL/GenBank/DDBJ whole genome shotgun (WGS) entry which is preliminary data.</text>
</comment>
<dbReference type="InterPro" id="IPR011604">
    <property type="entry name" value="PDDEXK-like_dom_sf"/>
</dbReference>
<gene>
    <name evidence="6" type="ORF">GCM10009720_09390</name>
</gene>
<evidence type="ECO:0000256" key="1">
    <source>
        <dbReference type="ARBA" id="ARBA00022763"/>
    </source>
</evidence>
<accession>A0ABN2U811</accession>
<feature type="compositionally biased region" description="Polar residues" evidence="4">
    <location>
        <begin position="386"/>
        <end position="399"/>
    </location>
</feature>
<dbReference type="EMBL" id="BAAAMN010000014">
    <property type="protein sequence ID" value="GAA2031248.1"/>
    <property type="molecule type" value="Genomic_DNA"/>
</dbReference>
<keyword evidence="7" id="KW-1185">Reference proteome</keyword>
<feature type="region of interest" description="Disordered" evidence="4">
    <location>
        <begin position="23"/>
        <end position="66"/>
    </location>
</feature>
<evidence type="ECO:0000313" key="6">
    <source>
        <dbReference type="EMBL" id="GAA2031248.1"/>
    </source>
</evidence>
<protein>
    <recommendedName>
        <fullName evidence="5">PD-(D/E)XK endonuclease-like domain-containing protein</fullName>
    </recommendedName>
</protein>
<sequence length="547" mass="59620">MTQTPLKTHSLFDDLIVGYKASEGAPDGAVPAPVNGTTPAPEPDAVQPTAISDDSTTEAPLSDAPSSYEDEALAMAQFVEFRDNKMHVTDRDLVTSKIQRFKLSPSTASSLLDNCAASWAFGKMIPFDDSPFSPAGAGGLAHEALESFYELPRKQRDGVALAEEISKVVAKTFPGDAAKGSLLTQKLNQLAGGIFDLEDPKTIDVDRVEEKIEETIAGVPVTGTVDRTERVDDGDVWIGDYKTGRFKGEQYLGGYERAMRTYTLLKEAQTGIRPAGASLLYTAASHEVDIDVSDKLLEETKDDLVDAWDIHNTAIEESAFPTKAGPLCGWCPLANICETAQDAGFEPSPKAIDAGIEFIPADEEDVEVDDEHDEDLDAGHGETKPEQSTGETDTPTPQKDTMKTRPIIEELQPWELLTDTGELNPNSWAANSMFRLYSRIDEAIRNAHPDFDRDRQRSLTVLTLTDVVEVITAGVNTWTGTDSTPQDGAFTRLSHVADTYIRNAQCDFDDEAEVTSWLDELATELGFATGTVLDLFDQVMPPEDSDE</sequence>
<evidence type="ECO:0000256" key="2">
    <source>
        <dbReference type="ARBA" id="ARBA00022806"/>
    </source>
</evidence>
<dbReference type="InterPro" id="IPR038726">
    <property type="entry name" value="PDDEXK_AddAB-type"/>
</dbReference>
<dbReference type="Pfam" id="PF12705">
    <property type="entry name" value="PDDEXK_1"/>
    <property type="match status" value="1"/>
</dbReference>